<proteinExistence type="predicted"/>
<evidence type="ECO:0000313" key="3">
    <source>
        <dbReference type="EMBL" id="SPL69810.1"/>
    </source>
</evidence>
<feature type="chain" id="PRO_5015737930" evidence="1">
    <location>
        <begin position="23"/>
        <end position="140"/>
    </location>
</feature>
<dbReference type="RefSeq" id="WP_121973324.1">
    <property type="nucleotide sequence ID" value="NZ_OOGT01000029.1"/>
</dbReference>
<dbReference type="AlphaFoldDB" id="A0A2U3MWK0"/>
<evidence type="ECO:0000259" key="2">
    <source>
        <dbReference type="Pfam" id="PF04273"/>
    </source>
</evidence>
<dbReference type="Proteomes" id="UP000245974">
    <property type="component" value="Unassembled WGS sequence"/>
</dbReference>
<evidence type="ECO:0000256" key="1">
    <source>
        <dbReference type="SAM" id="SignalP"/>
    </source>
</evidence>
<dbReference type="EC" id="3.-.-.-" evidence="3"/>
<keyword evidence="4" id="KW-1185">Reference proteome</keyword>
<keyword evidence="3" id="KW-0378">Hydrolase</keyword>
<protein>
    <submittedName>
        <fullName evidence="3">Beta-lactamase hydrolase-like protein</fullName>
        <ecNumber evidence="3">3.-.-.-</ecNumber>
    </submittedName>
</protein>
<organism evidence="3 4">
    <name type="scientific">Acinetobacter stercoris</name>
    <dbReference type="NCBI Taxonomy" id="2126983"/>
    <lineage>
        <taxon>Bacteria</taxon>
        <taxon>Pseudomonadati</taxon>
        <taxon>Pseudomonadota</taxon>
        <taxon>Gammaproteobacteria</taxon>
        <taxon>Moraxellales</taxon>
        <taxon>Moraxellaceae</taxon>
        <taxon>Acinetobacter</taxon>
    </lineage>
</organism>
<reference evidence="4" key="1">
    <citation type="submission" date="2018-03" db="EMBL/GenBank/DDBJ databases">
        <authorList>
            <person name="Blom J."/>
        </authorList>
    </citation>
    <scope>NUCLEOTIDE SEQUENCE [LARGE SCALE GENOMIC DNA]</scope>
    <source>
        <strain evidence="4">KPC-SM-21</strain>
    </source>
</reference>
<sequence>MTKSLARLLLSLSILGSSFVNADSKTLSIPLDLNISVSGQMNAEKFSQLLQQGFKSVIVNRPDNDLNNQIKIDQLRDIAEKSHVSVIYQPVSSGKITQTDVVEFAKYYNNLPKPVLLICKTGTRSSSLFNQAKSQGLLHE</sequence>
<dbReference type="InterPro" id="IPR005939">
    <property type="entry name" value="BLH_phosphatase-like"/>
</dbReference>
<gene>
    <name evidence="3" type="primary">blh_2</name>
    <name evidence="3" type="ORF">KPC_0988</name>
</gene>
<dbReference type="EMBL" id="OOGT01000029">
    <property type="protein sequence ID" value="SPL69810.1"/>
    <property type="molecule type" value="Genomic_DNA"/>
</dbReference>
<name>A0A2U3MWK0_9GAMM</name>
<evidence type="ECO:0000313" key="4">
    <source>
        <dbReference type="Proteomes" id="UP000245974"/>
    </source>
</evidence>
<dbReference type="GO" id="GO:0016787">
    <property type="term" value="F:hydrolase activity"/>
    <property type="evidence" value="ECO:0007669"/>
    <property type="project" value="UniProtKB-KW"/>
</dbReference>
<dbReference type="Gene3D" id="3.90.190.10">
    <property type="entry name" value="Protein tyrosine phosphatase superfamily"/>
    <property type="match status" value="1"/>
</dbReference>
<dbReference type="InParanoid" id="A0A2U3MWK0"/>
<keyword evidence="1" id="KW-0732">Signal</keyword>
<dbReference type="Pfam" id="PF04273">
    <property type="entry name" value="BLH_phosphatase"/>
    <property type="match status" value="1"/>
</dbReference>
<accession>A0A2U3MWK0</accession>
<dbReference type="InterPro" id="IPR029021">
    <property type="entry name" value="Prot-tyrosine_phosphatase-like"/>
</dbReference>
<feature type="domain" description="Beta-lactamase hydrolase-like protein phosphatase-like" evidence="2">
    <location>
        <begin position="34"/>
        <end position="130"/>
    </location>
</feature>
<dbReference type="OrthoDB" id="9802771at2"/>
<feature type="signal peptide" evidence="1">
    <location>
        <begin position="1"/>
        <end position="22"/>
    </location>
</feature>